<dbReference type="Proteomes" id="UP001642484">
    <property type="component" value="Unassembled WGS sequence"/>
</dbReference>
<protein>
    <submittedName>
        <fullName evidence="2">Uncharacterized protein</fullName>
    </submittedName>
</protein>
<dbReference type="InterPro" id="IPR032675">
    <property type="entry name" value="LRR_dom_sf"/>
</dbReference>
<sequence length="457" mass="50802">MTAPPPGYHGWGPPPPGYPPHVAPYPPSRPPYHRPPVGPYGPPPPAYPYPGYPPPGYAAPRYPPPQRSVERGPTSDARPPEPRSLSYAEEKPAAYQAFKTQAVRVSSAGAEVSLSNGMCQDRHVEDFLLCFQCWLGRTYGDPSAGPWRLRRLDLSRNSLSDENICAVMDSMKSSDLRVERILLAGNRLRQNGLAAVTEYIWNCRDPLVELDLSDNEIPGEPGESDGLSALLRCFYNHPSYPVMQEPRKALPLHLSMGGNYIRDAQRLLDDIIAKGSKDGKALIRICQGPESYLQDHEEFLSVYLPNFLQQKSAERPPPTASAPAITLRSRSRRRRRSRKEAAAAALPARRKEKPPEAPKEVPVAQTPVLSEEEQKKLQAEVGRKLQKLDDGLPSDQSTCDMLSEFTVCMLVARKPPLEVETELASFLGKDYAAKVAAWFLKHVRHHYKPAAVLAGWK</sequence>
<dbReference type="SUPFAM" id="SSF52047">
    <property type="entry name" value="RNI-like"/>
    <property type="match status" value="1"/>
</dbReference>
<evidence type="ECO:0000313" key="3">
    <source>
        <dbReference type="Proteomes" id="UP001642484"/>
    </source>
</evidence>
<feature type="compositionally biased region" description="Pro residues" evidence="1">
    <location>
        <begin position="1"/>
        <end position="66"/>
    </location>
</feature>
<evidence type="ECO:0000313" key="2">
    <source>
        <dbReference type="EMBL" id="CAK9082652.1"/>
    </source>
</evidence>
<feature type="compositionally biased region" description="Basic residues" evidence="1">
    <location>
        <begin position="329"/>
        <end position="338"/>
    </location>
</feature>
<dbReference type="EMBL" id="CAXAMN010023951">
    <property type="protein sequence ID" value="CAK9082652.1"/>
    <property type="molecule type" value="Genomic_DNA"/>
</dbReference>
<evidence type="ECO:0000256" key="1">
    <source>
        <dbReference type="SAM" id="MobiDB-lite"/>
    </source>
</evidence>
<proteinExistence type="predicted"/>
<name>A0ABP0Q4F9_9DINO</name>
<gene>
    <name evidence="2" type="ORF">CCMP2556_LOCUS40363</name>
</gene>
<dbReference type="Pfam" id="PF00560">
    <property type="entry name" value="LRR_1"/>
    <property type="match status" value="1"/>
</dbReference>
<dbReference type="Gene3D" id="3.80.10.10">
    <property type="entry name" value="Ribonuclease Inhibitor"/>
    <property type="match status" value="1"/>
</dbReference>
<dbReference type="InterPro" id="IPR001611">
    <property type="entry name" value="Leu-rich_rpt"/>
</dbReference>
<feature type="region of interest" description="Disordered" evidence="1">
    <location>
        <begin position="1"/>
        <end position="88"/>
    </location>
</feature>
<feature type="region of interest" description="Disordered" evidence="1">
    <location>
        <begin position="311"/>
        <end position="373"/>
    </location>
</feature>
<reference evidence="2 3" key="1">
    <citation type="submission" date="2024-02" db="EMBL/GenBank/DDBJ databases">
        <authorList>
            <person name="Chen Y."/>
            <person name="Shah S."/>
            <person name="Dougan E. K."/>
            <person name="Thang M."/>
            <person name="Chan C."/>
        </authorList>
    </citation>
    <scope>NUCLEOTIDE SEQUENCE [LARGE SCALE GENOMIC DNA]</scope>
</reference>
<comment type="caution">
    <text evidence="2">The sequence shown here is derived from an EMBL/GenBank/DDBJ whole genome shotgun (WGS) entry which is preliminary data.</text>
</comment>
<keyword evidence="3" id="KW-1185">Reference proteome</keyword>
<accession>A0ABP0Q4F9</accession>
<organism evidence="2 3">
    <name type="scientific">Durusdinium trenchii</name>
    <dbReference type="NCBI Taxonomy" id="1381693"/>
    <lineage>
        <taxon>Eukaryota</taxon>
        <taxon>Sar</taxon>
        <taxon>Alveolata</taxon>
        <taxon>Dinophyceae</taxon>
        <taxon>Suessiales</taxon>
        <taxon>Symbiodiniaceae</taxon>
        <taxon>Durusdinium</taxon>
    </lineage>
</organism>